<feature type="compositionally biased region" description="Acidic residues" evidence="8">
    <location>
        <begin position="1"/>
        <end position="10"/>
    </location>
</feature>
<keyword evidence="5 7" id="KW-0472">Membrane</keyword>
<evidence type="ECO:0000256" key="8">
    <source>
        <dbReference type="SAM" id="MobiDB-lite"/>
    </source>
</evidence>
<protein>
    <recommendedName>
        <fullName evidence="7">Choline transporter-like protein</fullName>
    </recommendedName>
</protein>
<dbReference type="PANTHER" id="PTHR12385:SF14">
    <property type="entry name" value="CHOLINE TRANSPORTER-LIKE 2"/>
    <property type="match status" value="1"/>
</dbReference>
<feature type="compositionally biased region" description="Polar residues" evidence="8">
    <location>
        <begin position="11"/>
        <end position="24"/>
    </location>
</feature>
<reference evidence="9 10" key="1">
    <citation type="submission" date="2024-02" db="EMBL/GenBank/DDBJ databases">
        <authorList>
            <person name="Chen Y."/>
            <person name="Shah S."/>
            <person name="Dougan E. K."/>
            <person name="Thang M."/>
            <person name="Chan C."/>
        </authorList>
    </citation>
    <scope>NUCLEOTIDE SEQUENCE [LARGE SCALE GENOMIC DNA]</scope>
</reference>
<evidence type="ECO:0000256" key="3">
    <source>
        <dbReference type="ARBA" id="ARBA00022692"/>
    </source>
</evidence>
<organism evidence="9 10">
    <name type="scientific">Durusdinium trenchii</name>
    <dbReference type="NCBI Taxonomy" id="1381693"/>
    <lineage>
        <taxon>Eukaryota</taxon>
        <taxon>Sar</taxon>
        <taxon>Alveolata</taxon>
        <taxon>Dinophyceae</taxon>
        <taxon>Suessiales</taxon>
        <taxon>Symbiodiniaceae</taxon>
        <taxon>Durusdinium</taxon>
    </lineage>
</organism>
<evidence type="ECO:0000256" key="5">
    <source>
        <dbReference type="ARBA" id="ARBA00023136"/>
    </source>
</evidence>
<evidence type="ECO:0000256" key="1">
    <source>
        <dbReference type="ARBA" id="ARBA00004141"/>
    </source>
</evidence>
<dbReference type="InterPro" id="IPR007603">
    <property type="entry name" value="Choline_transptr-like"/>
</dbReference>
<keyword evidence="6" id="KW-0325">Glycoprotein</keyword>
<feature type="transmembrane region" description="Helical" evidence="7">
    <location>
        <begin position="279"/>
        <end position="300"/>
    </location>
</feature>
<evidence type="ECO:0000256" key="4">
    <source>
        <dbReference type="ARBA" id="ARBA00022989"/>
    </source>
</evidence>
<comment type="similarity">
    <text evidence="2 7">Belongs to the CTL (choline transporter-like) family.</text>
</comment>
<name>A0ABP0RM14_9DINO</name>
<feature type="transmembrane region" description="Helical" evidence="7">
    <location>
        <begin position="482"/>
        <end position="501"/>
    </location>
</feature>
<dbReference type="PANTHER" id="PTHR12385">
    <property type="entry name" value="CHOLINE TRANSPORTER-LIKE (SLC FAMILY 44)"/>
    <property type="match status" value="1"/>
</dbReference>
<keyword evidence="10" id="KW-1185">Reference proteome</keyword>
<comment type="subcellular location">
    <subcellularLocation>
        <location evidence="7">Cell membrane</location>
        <topology evidence="7">Multi-pass membrane protein</topology>
    </subcellularLocation>
    <subcellularLocation>
        <location evidence="1">Membrane</location>
        <topology evidence="1">Multi-pass membrane protein</topology>
    </subcellularLocation>
</comment>
<feature type="transmembrane region" description="Helical" evidence="7">
    <location>
        <begin position="445"/>
        <end position="470"/>
    </location>
</feature>
<feature type="transmembrane region" description="Helical" evidence="7">
    <location>
        <begin position="393"/>
        <end position="424"/>
    </location>
</feature>
<feature type="transmembrane region" description="Helical" evidence="7">
    <location>
        <begin position="237"/>
        <end position="259"/>
    </location>
</feature>
<feature type="transmembrane region" description="Helical" evidence="7">
    <location>
        <begin position="209"/>
        <end position="230"/>
    </location>
</feature>
<feature type="transmembrane region" description="Helical" evidence="7">
    <location>
        <begin position="321"/>
        <end position="343"/>
    </location>
</feature>
<evidence type="ECO:0000256" key="7">
    <source>
        <dbReference type="RuleBase" id="RU368066"/>
    </source>
</evidence>
<keyword evidence="3 7" id="KW-0812">Transmembrane</keyword>
<proteinExistence type="inferred from homology"/>
<keyword evidence="4 7" id="KW-1133">Transmembrane helix</keyword>
<feature type="transmembrane region" description="Helical" evidence="7">
    <location>
        <begin position="591"/>
        <end position="610"/>
    </location>
</feature>
<dbReference type="Proteomes" id="UP001642464">
    <property type="component" value="Unassembled WGS sequence"/>
</dbReference>
<dbReference type="EMBL" id="CAXAMM010041884">
    <property type="protein sequence ID" value="CAK9101640.1"/>
    <property type="molecule type" value="Genomic_DNA"/>
</dbReference>
<accession>A0ABP0RM14</accession>
<feature type="region of interest" description="Disordered" evidence="8">
    <location>
        <begin position="1"/>
        <end position="32"/>
    </location>
</feature>
<comment type="caution">
    <text evidence="9">The sequence shown here is derived from an EMBL/GenBank/DDBJ whole genome shotgun (WGS) entry which is preliminary data.</text>
</comment>
<gene>
    <name evidence="9" type="ORF">SCF082_LOCUS47517</name>
</gene>
<evidence type="ECO:0000313" key="10">
    <source>
        <dbReference type="Proteomes" id="UP001642464"/>
    </source>
</evidence>
<evidence type="ECO:0000256" key="6">
    <source>
        <dbReference type="ARBA" id="ARBA00023180"/>
    </source>
</evidence>
<evidence type="ECO:0000313" key="9">
    <source>
        <dbReference type="EMBL" id="CAK9101640.1"/>
    </source>
</evidence>
<feature type="transmembrane region" description="Helical" evidence="7">
    <location>
        <begin position="553"/>
        <end position="571"/>
    </location>
</feature>
<dbReference type="Pfam" id="PF04515">
    <property type="entry name" value="Choline_transpo"/>
    <property type="match status" value="1"/>
</dbReference>
<sequence length="709" mass="79872">MEASSDEEEIPTQQTPSKIENQTLLPKDAPVANGERQDVLKGECNPWKVERRCTDCLWHIPFGITIAMCFLISYHSGQVGEIQALFRLPDFMGYTCGGPFRPDKTYLYFCMDTTSQHIFDEKNKTLAKKYPICLSKCPETFNTSSLCYIGGAYNSSKSWQWVQDYPSQTLAGCICRPHSTFALSLLHEFEDAMMAAPPNLTMLLFFRNWPIFALSALVSIFFSITFIFMLSKCATTLILTAFSLLIVIPLVLCLFFAINFEKGSFLQICGHGAGDFDDLLRAVLAGGVCIFHACQMRSIWNSLDSAGRALEKACKCILSTPSLVLMPLILSVQRGILLVWWLWVVGNYFTSELHDNNQKLRHAVRSNNVSGLMKRAVWGSSEPWEFYLGIPILYTYCAAFFTFGVLWFNEVMTCSAVFVMFFIGQVHELVSPVTKTHIRCRTMRGYWILCRYHAGSVILGGLLQLCLAPLHMTLGIFEDANTANPIGFIVESFCSCVLDFYRNHIGYLKRDALQDVSLFSMDYLKAANHQAEHVFDKAALLQDVRVLNTQTRIFQLAGLGLAFLFGWMTAAQRLQMSPYHDRDEDEFVRDPFSYCIFGAIAAVWVALPFMKIFDVVSDAVIYSIFVKEMHKPPPQDLVMDTFRNCTWTRTMVSAVTNCHCATQRNLLPVNRPPASIAHTAMASSPATNGWVTQPLVADTTVSMRSTRIA</sequence>
<evidence type="ECO:0000256" key="2">
    <source>
        <dbReference type="ARBA" id="ARBA00007168"/>
    </source>
</evidence>
<comment type="function">
    <text evidence="7">Choline transporter.</text>
</comment>